<sequence>MFAITRAHRALVVRPRPGAPPPAIIAQILKDRDAILRAAREIDRAHFENHEISIYPDYTNKVQNSRKGFLQFKAKLRSIGLRYMLLYLPRLRVIAGGKSHFFNTLEDVWLWLEIWDKVPRDWETPVSPVPVDQWGHMGPTGYN</sequence>
<dbReference type="Proteomes" id="UP001066276">
    <property type="component" value="Chromosome 6"/>
</dbReference>
<accession>A0AAV7Q8K0</accession>
<evidence type="ECO:0000313" key="1">
    <source>
        <dbReference type="EMBL" id="KAJ1136881.1"/>
    </source>
</evidence>
<proteinExistence type="predicted"/>
<dbReference type="InterPro" id="IPR042566">
    <property type="entry name" value="L1_C"/>
</dbReference>
<comment type="caution">
    <text evidence="1">The sequence shown here is derived from an EMBL/GenBank/DDBJ whole genome shotgun (WGS) entry which is preliminary data.</text>
</comment>
<organism evidence="1 2">
    <name type="scientific">Pleurodeles waltl</name>
    <name type="common">Iberian ribbed newt</name>
    <dbReference type="NCBI Taxonomy" id="8319"/>
    <lineage>
        <taxon>Eukaryota</taxon>
        <taxon>Metazoa</taxon>
        <taxon>Chordata</taxon>
        <taxon>Craniata</taxon>
        <taxon>Vertebrata</taxon>
        <taxon>Euteleostomi</taxon>
        <taxon>Amphibia</taxon>
        <taxon>Batrachia</taxon>
        <taxon>Caudata</taxon>
        <taxon>Salamandroidea</taxon>
        <taxon>Salamandridae</taxon>
        <taxon>Pleurodelinae</taxon>
        <taxon>Pleurodeles</taxon>
    </lineage>
</organism>
<evidence type="ECO:0000313" key="2">
    <source>
        <dbReference type="Proteomes" id="UP001066276"/>
    </source>
</evidence>
<reference evidence="1" key="1">
    <citation type="journal article" date="2022" name="bioRxiv">
        <title>Sequencing and chromosome-scale assembly of the giantPleurodeles waltlgenome.</title>
        <authorList>
            <person name="Brown T."/>
            <person name="Elewa A."/>
            <person name="Iarovenko S."/>
            <person name="Subramanian E."/>
            <person name="Araus A.J."/>
            <person name="Petzold A."/>
            <person name="Susuki M."/>
            <person name="Suzuki K.-i.T."/>
            <person name="Hayashi T."/>
            <person name="Toyoda A."/>
            <person name="Oliveira C."/>
            <person name="Osipova E."/>
            <person name="Leigh N.D."/>
            <person name="Simon A."/>
            <person name="Yun M.H."/>
        </authorList>
    </citation>
    <scope>NUCLEOTIDE SEQUENCE</scope>
    <source>
        <strain evidence="1">20211129_DDA</strain>
        <tissue evidence="1">Liver</tissue>
    </source>
</reference>
<dbReference type="Gene3D" id="3.30.250.20">
    <property type="entry name" value="L1 transposable element, C-terminal domain"/>
    <property type="match status" value="1"/>
</dbReference>
<gene>
    <name evidence="1" type="ORF">NDU88_003295</name>
</gene>
<keyword evidence="2" id="KW-1185">Reference proteome</keyword>
<name>A0AAV7Q8K0_PLEWA</name>
<dbReference type="AlphaFoldDB" id="A0AAV7Q8K0"/>
<protein>
    <submittedName>
        <fullName evidence="1">Uncharacterized protein</fullName>
    </submittedName>
</protein>
<dbReference type="EMBL" id="JANPWB010000010">
    <property type="protein sequence ID" value="KAJ1136881.1"/>
    <property type="molecule type" value="Genomic_DNA"/>
</dbReference>